<feature type="non-terminal residue" evidence="1">
    <location>
        <position position="1"/>
    </location>
</feature>
<sequence>IENITAILKRNNLPKAINGVLAEPLLCGFNIDGVNGKKALKALQRFFPLHICVGGPAAGGKVSCARLSLRPKQRQ</sequence>
<comment type="caution">
    <text evidence="1">The sequence shown here is derived from an EMBL/GenBank/DDBJ whole genome shotgun (WGS) entry which is preliminary data.</text>
</comment>
<reference evidence="1" key="1">
    <citation type="journal article" date="2023" name="Genome Biol. Evol.">
        <title>Long-read-based Genome Assembly of Drosophila gunungcola Reveals Fewer Chemosensory Genes in Flower-breeding Species.</title>
        <authorList>
            <person name="Negi A."/>
            <person name="Liao B.Y."/>
            <person name="Yeh S.D."/>
        </authorList>
    </citation>
    <scope>NUCLEOTIDE SEQUENCE</scope>
    <source>
        <strain evidence="1">Sukarami</strain>
    </source>
</reference>
<name>A0A9P9YC19_9MUSC</name>
<keyword evidence="2" id="KW-1185">Reference proteome</keyword>
<gene>
    <name evidence="1" type="ORF">M5D96_013179</name>
</gene>
<evidence type="ECO:0000313" key="2">
    <source>
        <dbReference type="Proteomes" id="UP001059596"/>
    </source>
</evidence>
<evidence type="ECO:0000313" key="1">
    <source>
        <dbReference type="EMBL" id="KAI8034063.1"/>
    </source>
</evidence>
<dbReference type="AlphaFoldDB" id="A0A9P9YC19"/>
<dbReference type="EMBL" id="JAMKOV010000084">
    <property type="protein sequence ID" value="KAI8034063.1"/>
    <property type="molecule type" value="Genomic_DNA"/>
</dbReference>
<dbReference type="Proteomes" id="UP001059596">
    <property type="component" value="Unassembled WGS sequence"/>
</dbReference>
<organism evidence="1 2">
    <name type="scientific">Drosophila gunungcola</name>
    <name type="common">fruit fly</name>
    <dbReference type="NCBI Taxonomy" id="103775"/>
    <lineage>
        <taxon>Eukaryota</taxon>
        <taxon>Metazoa</taxon>
        <taxon>Ecdysozoa</taxon>
        <taxon>Arthropoda</taxon>
        <taxon>Hexapoda</taxon>
        <taxon>Insecta</taxon>
        <taxon>Pterygota</taxon>
        <taxon>Neoptera</taxon>
        <taxon>Endopterygota</taxon>
        <taxon>Diptera</taxon>
        <taxon>Brachycera</taxon>
        <taxon>Muscomorpha</taxon>
        <taxon>Ephydroidea</taxon>
        <taxon>Drosophilidae</taxon>
        <taxon>Drosophila</taxon>
        <taxon>Sophophora</taxon>
    </lineage>
</organism>
<proteinExistence type="predicted"/>
<accession>A0A9P9YC19</accession>
<protein>
    <submittedName>
        <fullName evidence="1">Uncharacterized protein</fullName>
    </submittedName>
</protein>